<evidence type="ECO:0000313" key="2">
    <source>
        <dbReference type="EMBL" id="CAJ1938938.1"/>
    </source>
</evidence>
<comment type="caution">
    <text evidence="2">The sequence shown here is derived from an EMBL/GenBank/DDBJ whole genome shotgun (WGS) entry which is preliminary data.</text>
</comment>
<gene>
    <name evidence="2" type="ORF">CYCCA115_LOCUS6343</name>
</gene>
<keyword evidence="3" id="KW-1185">Reference proteome</keyword>
<dbReference type="PANTHER" id="PTHR45661:SF3">
    <property type="entry name" value="IG-LIKE DOMAIN-CONTAINING PROTEIN"/>
    <property type="match status" value="1"/>
</dbReference>
<dbReference type="InterPro" id="IPR053139">
    <property type="entry name" value="Surface_bspA-like"/>
</dbReference>
<dbReference type="InterPro" id="IPR026906">
    <property type="entry name" value="LRR_5"/>
</dbReference>
<evidence type="ECO:0000313" key="3">
    <source>
        <dbReference type="Proteomes" id="UP001295423"/>
    </source>
</evidence>
<protein>
    <submittedName>
        <fullName evidence="2">Uncharacterized protein</fullName>
    </submittedName>
</protein>
<dbReference type="PANTHER" id="PTHR45661">
    <property type="entry name" value="SURFACE ANTIGEN"/>
    <property type="match status" value="1"/>
</dbReference>
<dbReference type="AlphaFoldDB" id="A0AAD2CLW7"/>
<feature type="compositionally biased region" description="Acidic residues" evidence="1">
    <location>
        <begin position="1"/>
        <end position="14"/>
    </location>
</feature>
<feature type="compositionally biased region" description="Polar residues" evidence="1">
    <location>
        <begin position="19"/>
        <end position="28"/>
    </location>
</feature>
<dbReference type="Pfam" id="PF13306">
    <property type="entry name" value="LRR_5"/>
    <property type="match status" value="1"/>
</dbReference>
<dbReference type="SUPFAM" id="SSF52058">
    <property type="entry name" value="L domain-like"/>
    <property type="match status" value="1"/>
</dbReference>
<dbReference type="InterPro" id="IPR036770">
    <property type="entry name" value="Ankyrin_rpt-contain_sf"/>
</dbReference>
<name>A0AAD2CLW7_9STRA</name>
<dbReference type="Gene3D" id="3.80.10.10">
    <property type="entry name" value="Ribonuclease Inhibitor"/>
    <property type="match status" value="1"/>
</dbReference>
<dbReference type="Proteomes" id="UP001295423">
    <property type="component" value="Unassembled WGS sequence"/>
</dbReference>
<sequence length="479" mass="54422">MVSEENANDDESTAEEANPSATIRNETVQVDEEISDNDQREQQQSSHVDVNPETTFLSVSAFQNHALLKTIHLPQELKLIFENAFLGCSGLQSIKIPSNVYSIGDRAFYKSGLFQIDLREGLHTLGNLVFACTPLRLARIPASVKEMGEGTFYRCFRMISVEMPGRSFLPSQTFMHCYSLRNIALREDSSAGYRSLARCTYLSTHLPNENDRLQALQHRFDGLPVHGLCYYHTYYGSASNTERIVSKLEEIIASPSENQQQSQQDCLGMTPLHILALSSRQILPLYKVLLKHCPDDVITKDKWGDLPLHFACKIDAPLEVIQLLLEESYKTMEEPMDLGVEGILKDSNNQFSGQTARLLLQYHTKERQESLGLESWRHDVALGMDQVALEDRWSARDDRITEVLRKLTTFETKESTALLELVFWKARMEGDGYWVGDNRSDPSIRQKYRVHCGIGIAVPNILPFLHEDEDEASLQDETM</sequence>
<organism evidence="2 3">
    <name type="scientific">Cylindrotheca closterium</name>
    <dbReference type="NCBI Taxonomy" id="2856"/>
    <lineage>
        <taxon>Eukaryota</taxon>
        <taxon>Sar</taxon>
        <taxon>Stramenopiles</taxon>
        <taxon>Ochrophyta</taxon>
        <taxon>Bacillariophyta</taxon>
        <taxon>Bacillariophyceae</taxon>
        <taxon>Bacillariophycidae</taxon>
        <taxon>Bacillariales</taxon>
        <taxon>Bacillariaceae</taxon>
        <taxon>Cylindrotheca</taxon>
    </lineage>
</organism>
<feature type="region of interest" description="Disordered" evidence="1">
    <location>
        <begin position="1"/>
        <end position="48"/>
    </location>
</feature>
<accession>A0AAD2CLW7</accession>
<dbReference type="InterPro" id="IPR032675">
    <property type="entry name" value="LRR_dom_sf"/>
</dbReference>
<proteinExistence type="predicted"/>
<evidence type="ECO:0000256" key="1">
    <source>
        <dbReference type="SAM" id="MobiDB-lite"/>
    </source>
</evidence>
<dbReference type="Gene3D" id="1.25.40.20">
    <property type="entry name" value="Ankyrin repeat-containing domain"/>
    <property type="match status" value="1"/>
</dbReference>
<dbReference type="SUPFAM" id="SSF48403">
    <property type="entry name" value="Ankyrin repeat"/>
    <property type="match status" value="1"/>
</dbReference>
<reference evidence="2" key="1">
    <citation type="submission" date="2023-08" db="EMBL/GenBank/DDBJ databases">
        <authorList>
            <person name="Audoor S."/>
            <person name="Bilcke G."/>
        </authorList>
    </citation>
    <scope>NUCLEOTIDE SEQUENCE</scope>
</reference>
<dbReference type="EMBL" id="CAKOGP040000779">
    <property type="protein sequence ID" value="CAJ1938938.1"/>
    <property type="molecule type" value="Genomic_DNA"/>
</dbReference>